<dbReference type="GO" id="GO:0042254">
    <property type="term" value="P:ribosome biogenesis"/>
    <property type="evidence" value="ECO:0007669"/>
    <property type="project" value="InterPro"/>
</dbReference>
<dbReference type="InterPro" id="IPR027193">
    <property type="entry name" value="Noc4"/>
</dbReference>
<sequence>MATIKKQTKKKSSKLNLSDLKTLGHNLLSSRAHINNLPLLLSFIKPSSPPQHALESLLSLQSFFTPILPDLPSSSSSKALLSNGNQSLSKDDPELVYNTWVRSKFEELVKSLIDITVSSKSEDTLKDLAMDAIMEFVKLGKGGKFQSAIYHKFICTIVLSILADDVLLDSLVSKFFKYIDVRQWRPVSQIPQANIASTSAASEKPVNDGLTEEGLIVNVEPMQNTEPVLPIPTDKEVPAIENMDKTTEMHSASENDVASDQVEPDADNYSNTEVHSPSTKSEQTHNQDDTPRSPMALCDTSSSSRVECSPSLADIEATRVPLNDNSPQED</sequence>
<gene>
    <name evidence="2" type="ORF">GIB67_026801</name>
</gene>
<evidence type="ECO:0000313" key="2">
    <source>
        <dbReference type="EMBL" id="KAF6154345.1"/>
    </source>
</evidence>
<evidence type="ECO:0000256" key="1">
    <source>
        <dbReference type="SAM" id="MobiDB-lite"/>
    </source>
</evidence>
<proteinExistence type="predicted"/>
<dbReference type="GO" id="GO:0030692">
    <property type="term" value="C:Noc4p-Nop14p complex"/>
    <property type="evidence" value="ECO:0007669"/>
    <property type="project" value="TreeGrafter"/>
</dbReference>
<keyword evidence="3" id="KW-1185">Reference proteome</keyword>
<dbReference type="PANTHER" id="PTHR12455:SF0">
    <property type="entry name" value="NUCLEOLAR COMPLEX PROTEIN 4 HOMOLOG"/>
    <property type="match status" value="1"/>
</dbReference>
<comment type="caution">
    <text evidence="2">The sequence shown here is derived from an EMBL/GenBank/DDBJ whole genome shotgun (WGS) entry which is preliminary data.</text>
</comment>
<dbReference type="PANTHER" id="PTHR12455">
    <property type="entry name" value="NUCLEOLAR COMPLEX PROTEIN 4"/>
    <property type="match status" value="1"/>
</dbReference>
<dbReference type="EMBL" id="JACGCM010001501">
    <property type="protein sequence ID" value="KAF6154345.1"/>
    <property type="molecule type" value="Genomic_DNA"/>
</dbReference>
<evidence type="ECO:0000313" key="3">
    <source>
        <dbReference type="Proteomes" id="UP000541444"/>
    </source>
</evidence>
<organism evidence="2 3">
    <name type="scientific">Kingdonia uniflora</name>
    <dbReference type="NCBI Taxonomy" id="39325"/>
    <lineage>
        <taxon>Eukaryota</taxon>
        <taxon>Viridiplantae</taxon>
        <taxon>Streptophyta</taxon>
        <taxon>Embryophyta</taxon>
        <taxon>Tracheophyta</taxon>
        <taxon>Spermatophyta</taxon>
        <taxon>Magnoliopsida</taxon>
        <taxon>Ranunculales</taxon>
        <taxon>Circaeasteraceae</taxon>
        <taxon>Kingdonia</taxon>
    </lineage>
</organism>
<accession>A0A7J7MHF4</accession>
<feature type="region of interest" description="Disordered" evidence="1">
    <location>
        <begin position="218"/>
        <end position="237"/>
    </location>
</feature>
<protein>
    <submittedName>
        <fullName evidence="2">Uncharacterized protein</fullName>
    </submittedName>
</protein>
<feature type="compositionally biased region" description="Polar residues" evidence="1">
    <location>
        <begin position="268"/>
        <end position="281"/>
    </location>
</feature>
<dbReference type="GO" id="GO:0032040">
    <property type="term" value="C:small-subunit processome"/>
    <property type="evidence" value="ECO:0007669"/>
    <property type="project" value="TreeGrafter"/>
</dbReference>
<dbReference type="AlphaFoldDB" id="A0A7J7MHF4"/>
<dbReference type="OrthoDB" id="10263185at2759"/>
<feature type="region of interest" description="Disordered" evidence="1">
    <location>
        <begin position="247"/>
        <end position="330"/>
    </location>
</feature>
<feature type="compositionally biased region" description="Basic and acidic residues" evidence="1">
    <location>
        <begin position="282"/>
        <end position="291"/>
    </location>
</feature>
<name>A0A7J7MHF4_9MAGN</name>
<dbReference type="Proteomes" id="UP000541444">
    <property type="component" value="Unassembled WGS sequence"/>
</dbReference>
<reference evidence="2 3" key="1">
    <citation type="journal article" date="2020" name="IScience">
        <title>Genome Sequencing of the Endangered Kingdonia uniflora (Circaeasteraceae, Ranunculales) Reveals Potential Mechanisms of Evolutionary Specialization.</title>
        <authorList>
            <person name="Sun Y."/>
            <person name="Deng T."/>
            <person name="Zhang A."/>
            <person name="Moore M.J."/>
            <person name="Landis J.B."/>
            <person name="Lin N."/>
            <person name="Zhang H."/>
            <person name="Zhang X."/>
            <person name="Huang J."/>
            <person name="Zhang X."/>
            <person name="Sun H."/>
            <person name="Wang H."/>
        </authorList>
    </citation>
    <scope>NUCLEOTIDE SEQUENCE [LARGE SCALE GENOMIC DNA]</scope>
    <source>
        <strain evidence="2">TB1705</strain>
        <tissue evidence="2">Leaf</tissue>
    </source>
</reference>